<dbReference type="SMART" id="SM00365">
    <property type="entry name" value="LRR_SD22"/>
    <property type="match status" value="3"/>
</dbReference>
<feature type="coiled-coil region" evidence="3">
    <location>
        <begin position="1219"/>
        <end position="1286"/>
    </location>
</feature>
<feature type="compositionally biased region" description="Polar residues" evidence="4">
    <location>
        <begin position="1657"/>
        <end position="1673"/>
    </location>
</feature>
<dbReference type="InterPro" id="IPR032675">
    <property type="entry name" value="LRR_dom_sf"/>
</dbReference>
<feature type="non-terminal residue" evidence="5">
    <location>
        <position position="1"/>
    </location>
</feature>
<evidence type="ECO:0000313" key="6">
    <source>
        <dbReference type="Proteomes" id="UP001642464"/>
    </source>
</evidence>
<dbReference type="PANTHER" id="PTHR24366:SF96">
    <property type="entry name" value="LEUCINE RICH REPEAT CONTAINING 53"/>
    <property type="match status" value="1"/>
</dbReference>
<feature type="coiled-coil region" evidence="3">
    <location>
        <begin position="361"/>
        <end position="402"/>
    </location>
</feature>
<accession>A0ABP0RM76</accession>
<feature type="coiled-coil region" evidence="3">
    <location>
        <begin position="871"/>
        <end position="1037"/>
    </location>
</feature>
<dbReference type="SMART" id="SM00369">
    <property type="entry name" value="LRR_TYP"/>
    <property type="match status" value="3"/>
</dbReference>
<dbReference type="InterPro" id="IPR001611">
    <property type="entry name" value="Leu-rich_rpt"/>
</dbReference>
<dbReference type="Gene3D" id="3.80.10.10">
    <property type="entry name" value="Ribonuclease Inhibitor"/>
    <property type="match status" value="2"/>
</dbReference>
<feature type="region of interest" description="Disordered" evidence="4">
    <location>
        <begin position="1620"/>
        <end position="1699"/>
    </location>
</feature>
<feature type="coiled-coil region" evidence="3">
    <location>
        <begin position="224"/>
        <end position="279"/>
    </location>
</feature>
<keyword evidence="2" id="KW-0677">Repeat</keyword>
<feature type="coiled-coil region" evidence="3">
    <location>
        <begin position="1080"/>
        <end position="1172"/>
    </location>
</feature>
<reference evidence="5 6" key="1">
    <citation type="submission" date="2024-02" db="EMBL/GenBank/DDBJ databases">
        <authorList>
            <person name="Chen Y."/>
            <person name="Shah S."/>
            <person name="Dougan E. K."/>
            <person name="Thang M."/>
            <person name="Chan C."/>
        </authorList>
    </citation>
    <scope>NUCLEOTIDE SEQUENCE [LARGE SCALE GENOMIC DNA]</scope>
</reference>
<keyword evidence="3" id="KW-0175">Coiled coil</keyword>
<organism evidence="5 6">
    <name type="scientific">Durusdinium trenchii</name>
    <dbReference type="NCBI Taxonomy" id="1381693"/>
    <lineage>
        <taxon>Eukaryota</taxon>
        <taxon>Sar</taxon>
        <taxon>Alveolata</taxon>
        <taxon>Dinophyceae</taxon>
        <taxon>Suessiales</taxon>
        <taxon>Symbiodiniaceae</taxon>
        <taxon>Durusdinium</taxon>
    </lineage>
</organism>
<feature type="compositionally biased region" description="Polar residues" evidence="4">
    <location>
        <begin position="2055"/>
        <end position="2067"/>
    </location>
</feature>
<dbReference type="Proteomes" id="UP001642464">
    <property type="component" value="Unassembled WGS sequence"/>
</dbReference>
<feature type="region of interest" description="Disordered" evidence="4">
    <location>
        <begin position="2041"/>
        <end position="2067"/>
    </location>
</feature>
<feature type="compositionally biased region" description="Basic and acidic residues" evidence="4">
    <location>
        <begin position="2041"/>
        <end position="2053"/>
    </location>
</feature>
<keyword evidence="6" id="KW-1185">Reference proteome</keyword>
<dbReference type="PROSITE" id="PS51450">
    <property type="entry name" value="LRR"/>
    <property type="match status" value="2"/>
</dbReference>
<feature type="region of interest" description="Disordered" evidence="4">
    <location>
        <begin position="1334"/>
        <end position="1381"/>
    </location>
</feature>
<evidence type="ECO:0000256" key="4">
    <source>
        <dbReference type="SAM" id="MobiDB-lite"/>
    </source>
</evidence>
<feature type="region of interest" description="Disordered" evidence="4">
    <location>
        <begin position="1786"/>
        <end position="1806"/>
    </location>
</feature>
<sequence>DQRDRVGEARLHEEKGAEEREEGKKTGPVRYISEEMVRKLAGLNKGEPLERIRTLRLQMPRNSAKIKRIEKLDGLEKLEELDLSYNAIRQVENVARLGNLRRLNLAENQIVGVKNNCLEWLGNLEQLNLSGNQIEVIPVSLGKLQKLKVLRLARNRIALPKEFLKIQPLQLLSSLTVMGNPVAGTDNFVDFLVHSIRTLDILDGQAVSLAMRQSAKERFESDEMTMLRQRLREQERRLATLREEHDKQRFHLEDALLQRSKLEARVGQLEHEKSQTGQESAARAQLLDGKARFATQMLNEVSDIKQQLLFARIDGSNTPWPRVVNAPSPVPLRLVDNEPKGDLVHRLRVFKEEVTKVSVNETQLLERAKRLHEALETARKELRLAEEERAHLQALIRQSRESVQTECDLGRERVSAEEEDRLLGRLSDLSLRLKQKTHKLHQQLKAKKRLLSESTSLSLEQREVAAAEVSLLSSALGKQQIKYAQTVESLGRHLHGDGGAVREEFQLADAALEKATQDQRRSLDELDVLLQRLAAKLRDSQQSHFDLAQAAQHLRNVADDHDPKVLSSLDAIYNSLVATIECPKGVRMGLFSPEELDVQHVASPAQPRAPAEGLPRQETQSNAPPSGGLHENHDATRLEALKTFMQRTIDSLNEELEAYKTATQDHERQAAIWAEERVALEEEARRKSSQADEAVNALRVAKEEHVKSLETSKEEAQRRVGALEDELAKAQEANRIATQQAAVEHGKLEQSELDLATSKAEKETLRRRVLMLEEQCESMKRDQAAKTDAIVTLEQGIKQMETKGLVLRRIMDRCMRTLSNSVGPAPASWEDASTKLQQDLQAIMDSFEAGEDERRVFDEVFEAVNSWGERVHVLQSETRQLESKVQKAEAKQVELARIEQTLVEVHRQIGDAETRAESAATRAGEEEIRLQTARGNLNEIEAQVAAASSKLREVERKASEKERSVERIQVLQSELRAEEERLRSIQAQTEAAMSKKRVVVVESSALEESCRQAQDAKRKVEEEIRALQQVANDLRQETRMRQDEAAKAKETCDAAYKELSVINEEVTQSAAKRSQEALRMRTQLKQIDELESRKAALSTEVQDLERQVTELGTKRRTEEVHVETLLGKRAEASEQLAENERRLEAEPLLVSVEQARRELAQLETEKLVAQQQLDLIHTSAAVRDEAAQDSANVTPVVGVLDNLKDIYKQGLQQVQLAFMERERRLVEALKHAKAETEEQRRRFENQLEALHSSLAERGNQRLLNVAQDLRENIDRLNAESEESFRAKDMKQALVEKDARILFLSGEVGALQKELRLKEDEWRKRHDQLHRLVEEANARQVQQQQRLSRHRRVDSTPSRLPAAEQQDPYLGRSPPLDDPLGHQEHQSVADLAEALGPEAEGKRVVFTGWKRVRAKNAHIHMNEDGNVDISLVQSQRSHALTQPFPFPANIRVSTQPQQAPALSAPAPEPVKLADKATGRMQRDEAYLGMMSGVLAVATALRGEGLERGVRALFADKAAKGPDDVRRVTSQAFLKLAFETRITPQLATGMQVLQCVESCLPQETSRADRAGLVFDNFVECLARLGIEVFAGVDTNQIAELLMLQMDQDTHCLTRHGALFERPRIGRSKTSERVAARLHPQASTDTNSSSRQALSRAQSPMTSPLTSPRSSGNTLPLSPPQECVSSPKTPTPEKKPKVDPMEGFVARMEKDLNQRKEKLERLRQAQSQANSGVSKNLEELMPALERLYRSRALHEERSKEKVRQLTQYDQKTGQKLFCPEINKSMVCTPKRSQSDNAEPRRVPVSSTSKGTDRFQQLFAMAQAQQANRDHITKKDIEHYKEQAEETKVSAKSKSVHEDRMLRQMVDEFLARMTQPEKCLSTQKFLSETLERLIGMASLSAPAKEGMFQRRLLELLDPNKVGFITLESFHQFAVAVSKMDVRAKTIPNSYEDILRRFRQRYVAHQEFAEFNKAPEPTEVPFSFSPKICKKSRALDAQRRRARLLEQTESQAGHSEAVSREEELLQHAVTKEQVLERKRRERANKELAECTFKPDIRGNCDNTPSAASQSQA</sequence>
<keyword evidence="1" id="KW-0433">Leucine-rich repeat</keyword>
<dbReference type="EMBL" id="CAXAMM010041687">
    <property type="protein sequence ID" value="CAK9100748.1"/>
    <property type="molecule type" value="Genomic_DNA"/>
</dbReference>
<feature type="compositionally biased region" description="Basic and acidic residues" evidence="4">
    <location>
        <begin position="1620"/>
        <end position="1632"/>
    </location>
</feature>
<evidence type="ECO:0000256" key="2">
    <source>
        <dbReference type="ARBA" id="ARBA00022737"/>
    </source>
</evidence>
<evidence type="ECO:0000256" key="1">
    <source>
        <dbReference type="ARBA" id="ARBA00022614"/>
    </source>
</evidence>
<dbReference type="PANTHER" id="PTHR24366">
    <property type="entry name" value="IG(IMMUNOGLOBULIN) AND LRR(LEUCINE RICH REPEAT) DOMAINS"/>
    <property type="match status" value="1"/>
</dbReference>
<feature type="compositionally biased region" description="Basic and acidic residues" evidence="4">
    <location>
        <begin position="1"/>
        <end position="25"/>
    </location>
</feature>
<dbReference type="SUPFAM" id="SSF52075">
    <property type="entry name" value="Outer arm dynein light chain 1"/>
    <property type="match status" value="1"/>
</dbReference>
<dbReference type="SUPFAM" id="SSF57997">
    <property type="entry name" value="Tropomyosin"/>
    <property type="match status" value="1"/>
</dbReference>
<proteinExistence type="predicted"/>
<feature type="region of interest" description="Disordered" evidence="4">
    <location>
        <begin position="1"/>
        <end position="27"/>
    </location>
</feature>
<comment type="caution">
    <text evidence="5">The sequence shown here is derived from an EMBL/GenBank/DDBJ whole genome shotgun (WGS) entry which is preliminary data.</text>
</comment>
<feature type="compositionally biased region" description="Low complexity" evidence="4">
    <location>
        <begin position="1645"/>
        <end position="1656"/>
    </location>
</feature>
<protein>
    <submittedName>
        <fullName evidence="5">Centriolin (Centrosomal protein 1) (Centrosomal protein of 110 kDa) (Cep110)</fullName>
    </submittedName>
</protein>
<feature type="coiled-coil region" evidence="3">
    <location>
        <begin position="635"/>
        <end position="782"/>
    </location>
</feature>
<evidence type="ECO:0000313" key="5">
    <source>
        <dbReference type="EMBL" id="CAK9100748.1"/>
    </source>
</evidence>
<gene>
    <name evidence="5" type="ORF">SCF082_LOCUS47131</name>
</gene>
<evidence type="ECO:0000256" key="3">
    <source>
        <dbReference type="SAM" id="Coils"/>
    </source>
</evidence>
<name>A0ABP0RM76_9DINO</name>
<feature type="region of interest" description="Disordered" evidence="4">
    <location>
        <begin position="600"/>
        <end position="632"/>
    </location>
</feature>
<feature type="compositionally biased region" description="Basic and acidic residues" evidence="4">
    <location>
        <begin position="1688"/>
        <end position="1697"/>
    </location>
</feature>
<dbReference type="Pfam" id="PF13855">
    <property type="entry name" value="LRR_8"/>
    <property type="match status" value="1"/>
</dbReference>
<dbReference type="InterPro" id="IPR003591">
    <property type="entry name" value="Leu-rich_rpt_typical-subtyp"/>
</dbReference>